<evidence type="ECO:0000313" key="2">
    <source>
        <dbReference type="Proteomes" id="UP000294530"/>
    </source>
</evidence>
<protein>
    <submittedName>
        <fullName evidence="1">Uncharacterized protein</fullName>
    </submittedName>
</protein>
<evidence type="ECO:0000313" key="1">
    <source>
        <dbReference type="EMBL" id="TDH68262.1"/>
    </source>
</evidence>
<dbReference type="Proteomes" id="UP000294530">
    <property type="component" value="Unassembled WGS sequence"/>
</dbReference>
<dbReference type="KEGG" id="blac:94352124"/>
<sequence>MLAYALSRPSAKSEIPNVLAIAYPSPPPNSPLLVAQDDIVPIENEVDDQYDIIDFSRVRAELDRLLEEGLFEPNEAESQSTNN</sequence>
<gene>
    <name evidence="1" type="ORF">CCR75_008401</name>
</gene>
<keyword evidence="2" id="KW-1185">Reference proteome</keyword>
<dbReference type="GeneID" id="94352124"/>
<dbReference type="EMBL" id="SHOA02000003">
    <property type="protein sequence ID" value="TDH68262.1"/>
    <property type="molecule type" value="Genomic_DNA"/>
</dbReference>
<accession>A0A976FK40</accession>
<dbReference type="AlphaFoldDB" id="A0A976FK40"/>
<comment type="caution">
    <text evidence="1">The sequence shown here is derived from an EMBL/GenBank/DDBJ whole genome shotgun (WGS) entry which is preliminary data.</text>
</comment>
<proteinExistence type="predicted"/>
<dbReference type="RefSeq" id="XP_067817761.1">
    <property type="nucleotide sequence ID" value="XM_067966453.1"/>
</dbReference>
<name>A0A976FK40_BRELC</name>
<reference evidence="1 2" key="1">
    <citation type="journal article" date="2021" name="Genome Biol.">
        <title>AFLAP: assembly-free linkage analysis pipeline using k-mers from genome sequencing data.</title>
        <authorList>
            <person name="Fletcher K."/>
            <person name="Zhang L."/>
            <person name="Gil J."/>
            <person name="Han R."/>
            <person name="Cavanaugh K."/>
            <person name="Michelmore R."/>
        </authorList>
    </citation>
    <scope>NUCLEOTIDE SEQUENCE [LARGE SCALE GENOMIC DNA]</scope>
    <source>
        <strain evidence="1 2">SF5</strain>
    </source>
</reference>
<organism evidence="1 2">
    <name type="scientific">Bremia lactucae</name>
    <name type="common">Lettuce downy mildew</name>
    <dbReference type="NCBI Taxonomy" id="4779"/>
    <lineage>
        <taxon>Eukaryota</taxon>
        <taxon>Sar</taxon>
        <taxon>Stramenopiles</taxon>
        <taxon>Oomycota</taxon>
        <taxon>Peronosporomycetes</taxon>
        <taxon>Peronosporales</taxon>
        <taxon>Peronosporaceae</taxon>
        <taxon>Bremia</taxon>
    </lineage>
</organism>